<keyword evidence="10 18" id="KW-0479">Metal-binding</keyword>
<dbReference type="Proteomes" id="UP000195877">
    <property type="component" value="Chromosome 1"/>
</dbReference>
<evidence type="ECO:0000256" key="14">
    <source>
        <dbReference type="ARBA" id="ARBA00022963"/>
    </source>
</evidence>
<comment type="cofactor">
    <cofactor evidence="19">
        <name>Ca(2+)</name>
        <dbReference type="ChEBI" id="CHEBI:29108"/>
    </cofactor>
    <text evidence="19">Binds 1 Ca(2+) ion per monomer. In the dimeric form the Ca(2+) is bound by different amino acids with binding of each Ca(2+) shared with ligands coming from each monomer. The Ca(2+) ion may have a role in catalysis.</text>
</comment>
<comment type="subcellular location">
    <subcellularLocation>
        <location evidence="19">Cell outer membrane</location>
        <topology evidence="19">Multi-pass membrane protein</topology>
    </subcellularLocation>
    <text evidence="19">One of the very few enzymes located there.</text>
</comment>
<evidence type="ECO:0000256" key="19">
    <source>
        <dbReference type="RuleBase" id="RU366027"/>
    </source>
</evidence>
<evidence type="ECO:0000256" key="15">
    <source>
        <dbReference type="ARBA" id="ARBA00023098"/>
    </source>
</evidence>
<dbReference type="SUPFAM" id="SSF56931">
    <property type="entry name" value="Outer membrane phospholipase A (OMPLA)"/>
    <property type="match status" value="1"/>
</dbReference>
<keyword evidence="8" id="KW-1134">Transmembrane beta strand</keyword>
<keyword evidence="16" id="KW-0472">Membrane</keyword>
<evidence type="ECO:0000256" key="12">
    <source>
        <dbReference type="ARBA" id="ARBA00022801"/>
    </source>
</evidence>
<comment type="subunit">
    <text evidence="4 19">Homodimer; dimerization is reversible, and the dimeric form is the active one.</text>
</comment>
<evidence type="ECO:0000313" key="21">
    <source>
        <dbReference type="EMBL" id="SMR02693.1"/>
    </source>
</evidence>
<keyword evidence="17 19" id="KW-0998">Cell outer membrane</keyword>
<keyword evidence="22" id="KW-1185">Reference proteome</keyword>
<evidence type="ECO:0000313" key="23">
    <source>
        <dbReference type="Proteomes" id="UP000195953"/>
    </source>
</evidence>
<evidence type="ECO:0000256" key="3">
    <source>
        <dbReference type="ARBA" id="ARBA00010525"/>
    </source>
</evidence>
<comment type="catalytic activity">
    <reaction evidence="1 19">
        <text>a 1,2-diacyl-sn-glycero-3-phosphocholine + H2O = a 2-acyl-sn-glycero-3-phosphocholine + a fatty acid + H(+)</text>
        <dbReference type="Rhea" id="RHEA:18689"/>
        <dbReference type="ChEBI" id="CHEBI:15377"/>
        <dbReference type="ChEBI" id="CHEBI:15378"/>
        <dbReference type="ChEBI" id="CHEBI:28868"/>
        <dbReference type="ChEBI" id="CHEBI:57643"/>
        <dbReference type="ChEBI" id="CHEBI:57875"/>
        <dbReference type="EC" id="3.1.1.32"/>
    </reaction>
</comment>
<dbReference type="EC" id="3.1.1.32" evidence="5 19"/>
<evidence type="ECO:0000256" key="1">
    <source>
        <dbReference type="ARBA" id="ARBA00000111"/>
    </source>
</evidence>
<dbReference type="InterPro" id="IPR036541">
    <property type="entry name" value="PLipase_A1_sf"/>
</dbReference>
<dbReference type="PANTHER" id="PTHR40457">
    <property type="entry name" value="PHOSPHOLIPASE A1"/>
    <property type="match status" value="1"/>
</dbReference>
<name>A0A1Y6HMS0_9XANT</name>
<dbReference type="EMBL" id="LT853885">
    <property type="protein sequence ID" value="SMR02693.1"/>
    <property type="molecule type" value="Genomic_DNA"/>
</dbReference>
<evidence type="ECO:0000256" key="17">
    <source>
        <dbReference type="ARBA" id="ARBA00023237"/>
    </source>
</evidence>
<dbReference type="GO" id="GO:0005509">
    <property type="term" value="F:calcium ion binding"/>
    <property type="evidence" value="ECO:0007669"/>
    <property type="project" value="TreeGrafter"/>
</dbReference>
<evidence type="ECO:0000256" key="13">
    <source>
        <dbReference type="ARBA" id="ARBA00022837"/>
    </source>
</evidence>
<keyword evidence="15 19" id="KW-0443">Lipid metabolism</keyword>
<feature type="binding site" description="in dimeric form" evidence="18">
    <location>
        <position position="35"/>
    </location>
    <ligand>
        <name>Ca(2+)</name>
        <dbReference type="ChEBI" id="CHEBI:29108"/>
        <label>1</label>
    </ligand>
</feature>
<comment type="function">
    <text evidence="19">Hydrolysis of phosphatidylcholine with phospholipase A2 (EC 3.1.1.4) and phospholipase A1 (EC 3.1.1.32) activities.</text>
</comment>
<dbReference type="GO" id="GO:0008970">
    <property type="term" value="F:phospholipase A1 activity"/>
    <property type="evidence" value="ECO:0007669"/>
    <property type="project" value="UniProtKB-EC"/>
</dbReference>
<evidence type="ECO:0000313" key="20">
    <source>
        <dbReference type="EMBL" id="SMQ99854.1"/>
    </source>
</evidence>
<sequence>MRMTALIAVASSLHLSVHGSGCMSGLSLNHLPNGREDALSRSWNRVILNIGLDRENRALTLRLWFPITEHRADANNSDIENHMGCGDAILVYNKDSHDFAMIACHSLRGVDRSHGSLQWGLWLPDHQFFARPRAGIRRLWRKLDRLQSDLYRSGRVVVGVASSAIDNTAGLSPGWRSRFLTAIPNAGLPRRSVKLIKIEKSGMFACRIFLFLALQAKK</sequence>
<evidence type="ECO:0000256" key="10">
    <source>
        <dbReference type="ARBA" id="ARBA00022723"/>
    </source>
</evidence>
<evidence type="ECO:0000256" key="4">
    <source>
        <dbReference type="ARBA" id="ARBA00011702"/>
    </source>
</evidence>
<evidence type="ECO:0000256" key="5">
    <source>
        <dbReference type="ARBA" id="ARBA00013179"/>
    </source>
</evidence>
<evidence type="ECO:0000256" key="2">
    <source>
        <dbReference type="ARBA" id="ARBA00001604"/>
    </source>
</evidence>
<evidence type="ECO:0000256" key="11">
    <source>
        <dbReference type="ARBA" id="ARBA00022729"/>
    </source>
</evidence>
<keyword evidence="9" id="KW-0812">Transmembrane</keyword>
<dbReference type="GO" id="GO:0016042">
    <property type="term" value="P:lipid catabolic process"/>
    <property type="evidence" value="ECO:0007669"/>
    <property type="project" value="UniProtKB-KW"/>
</dbReference>
<evidence type="ECO:0000256" key="6">
    <source>
        <dbReference type="ARBA" id="ARBA00013278"/>
    </source>
</evidence>
<feature type="binding site" description="in dimeric form" evidence="18">
    <location>
        <position position="40"/>
    </location>
    <ligand>
        <name>Ca(2+)</name>
        <dbReference type="ChEBI" id="CHEBI:29108"/>
        <label>1</label>
    </ligand>
</feature>
<dbReference type="GO" id="GO:0004623">
    <property type="term" value="F:phospholipase A2 activity"/>
    <property type="evidence" value="ECO:0007669"/>
    <property type="project" value="UniProtKB-EC"/>
</dbReference>
<dbReference type="Proteomes" id="UP000195953">
    <property type="component" value="Chromosome 1"/>
</dbReference>
<reference evidence="21 23" key="2">
    <citation type="submission" date="2017-05" db="EMBL/GenBank/DDBJ databases">
        <authorList>
            <person name="Song R."/>
            <person name="Chenine A.L."/>
            <person name="Ruprecht R.M."/>
        </authorList>
    </citation>
    <scope>NUCLEOTIDE SEQUENCE [LARGE SCALE GENOMIC DNA]</scope>
    <source>
        <strain evidence="21">PD5205</strain>
    </source>
</reference>
<dbReference type="AlphaFoldDB" id="A0A1Y6HMS0"/>
<evidence type="ECO:0000313" key="22">
    <source>
        <dbReference type="Proteomes" id="UP000195877"/>
    </source>
</evidence>
<dbReference type="PANTHER" id="PTHR40457:SF1">
    <property type="entry name" value="PHOSPHOLIPASE A1"/>
    <property type="match status" value="1"/>
</dbReference>
<keyword evidence="12 19" id="KW-0378">Hydrolase</keyword>
<comment type="catalytic activity">
    <reaction evidence="2 19">
        <text>a 1,2-diacyl-sn-glycero-3-phosphocholine + H2O = a 1-acyl-sn-glycero-3-phosphocholine + a fatty acid + H(+)</text>
        <dbReference type="Rhea" id="RHEA:15801"/>
        <dbReference type="ChEBI" id="CHEBI:15377"/>
        <dbReference type="ChEBI" id="CHEBI:15378"/>
        <dbReference type="ChEBI" id="CHEBI:28868"/>
        <dbReference type="ChEBI" id="CHEBI:57643"/>
        <dbReference type="ChEBI" id="CHEBI:58168"/>
        <dbReference type="EC" id="3.1.1.4"/>
    </reaction>
</comment>
<accession>A0A1Y6HMS0</accession>
<evidence type="ECO:0000256" key="7">
    <source>
        <dbReference type="ARBA" id="ARBA00021726"/>
    </source>
</evidence>
<proteinExistence type="inferred from homology"/>
<dbReference type="EC" id="3.1.1.4" evidence="6 19"/>
<dbReference type="Pfam" id="PF02253">
    <property type="entry name" value="PLA1"/>
    <property type="match status" value="1"/>
</dbReference>
<keyword evidence="13 18" id="KW-0106">Calcium</keyword>
<organism evidence="21 23">
    <name type="scientific">Xanthomonas fragariae</name>
    <dbReference type="NCBI Taxonomy" id="48664"/>
    <lineage>
        <taxon>Bacteria</taxon>
        <taxon>Pseudomonadati</taxon>
        <taxon>Pseudomonadota</taxon>
        <taxon>Gammaproteobacteria</taxon>
        <taxon>Lysobacterales</taxon>
        <taxon>Lysobacteraceae</taxon>
        <taxon>Xanthomonas</taxon>
    </lineage>
</organism>
<dbReference type="GO" id="GO:0009279">
    <property type="term" value="C:cell outer membrane"/>
    <property type="evidence" value="ECO:0007669"/>
    <property type="project" value="UniProtKB-SubCell"/>
</dbReference>
<evidence type="ECO:0000256" key="18">
    <source>
        <dbReference type="PIRSR" id="PIRSR603187-2"/>
    </source>
</evidence>
<gene>
    <name evidence="21" type="ORF">PD5205_01383</name>
    <name evidence="20" type="ORF">PD885_02623</name>
</gene>
<dbReference type="Gene3D" id="2.40.230.10">
    <property type="entry name" value="Phospholipase A1"/>
    <property type="match status" value="1"/>
</dbReference>
<reference evidence="20 22" key="1">
    <citation type="submission" date="2017-05" db="EMBL/GenBank/DDBJ databases">
        <authorList>
            <person name="Blom J."/>
        </authorList>
    </citation>
    <scope>NUCLEOTIDE SEQUENCE [LARGE SCALE GENOMIC DNA]</scope>
    <source>
        <strain evidence="20">PD885</strain>
    </source>
</reference>
<keyword evidence="11" id="KW-0732">Signal</keyword>
<comment type="similarity">
    <text evidence="3 19">Belongs to the phospholipase A1 family.</text>
</comment>
<evidence type="ECO:0000256" key="16">
    <source>
        <dbReference type="ARBA" id="ARBA00023136"/>
    </source>
</evidence>
<keyword evidence="14 19" id="KW-0442">Lipid degradation</keyword>
<evidence type="ECO:0000256" key="8">
    <source>
        <dbReference type="ARBA" id="ARBA00022452"/>
    </source>
</evidence>
<dbReference type="InterPro" id="IPR003187">
    <property type="entry name" value="PLipase_A1"/>
</dbReference>
<evidence type="ECO:0000256" key="9">
    <source>
        <dbReference type="ARBA" id="ARBA00022692"/>
    </source>
</evidence>
<dbReference type="EMBL" id="LT853882">
    <property type="protein sequence ID" value="SMQ99854.1"/>
    <property type="molecule type" value="Genomic_DNA"/>
</dbReference>
<protein>
    <recommendedName>
        <fullName evidence="7 19">Phospholipase A1</fullName>
        <ecNumber evidence="5 19">3.1.1.32</ecNumber>
        <ecNumber evidence="6 19">3.1.1.4</ecNumber>
    </recommendedName>
    <alternativeName>
        <fullName evidence="19">Phosphatidylcholine 1-acylhydrolase</fullName>
    </alternativeName>
</protein>